<protein>
    <submittedName>
        <fullName evidence="2">Uncharacterized protein LOC110279325</fullName>
    </submittedName>
</protein>
<proteinExistence type="predicted"/>
<reference evidence="2" key="2">
    <citation type="submission" date="2025-08" db="UniProtKB">
        <authorList>
            <consortium name="RefSeq"/>
        </authorList>
    </citation>
    <scope>IDENTIFICATION</scope>
    <source>
        <tissue evidence="2">Whole plant</tissue>
    </source>
</reference>
<dbReference type="KEGG" id="adu:110279325"/>
<dbReference type="Proteomes" id="UP000515211">
    <property type="component" value="Chromosome 3"/>
</dbReference>
<accession>A0A9C6TPW5</accession>
<gene>
    <name evidence="2" type="primary">LOC110279325</name>
</gene>
<dbReference type="AlphaFoldDB" id="A0A9C6TPW5"/>
<dbReference type="InterPro" id="IPR013780">
    <property type="entry name" value="Glyco_hydro_b"/>
</dbReference>
<evidence type="ECO:0000313" key="2">
    <source>
        <dbReference type="RefSeq" id="XP_052114327.1"/>
    </source>
</evidence>
<keyword evidence="1" id="KW-1185">Reference proteome</keyword>
<dbReference type="RefSeq" id="XP_052114327.1">
    <property type="nucleotide sequence ID" value="XM_052258367.1"/>
</dbReference>
<evidence type="ECO:0000313" key="1">
    <source>
        <dbReference type="Proteomes" id="UP000515211"/>
    </source>
</evidence>
<organism evidence="1 2">
    <name type="scientific">Arachis duranensis</name>
    <name type="common">Wild peanut</name>
    <dbReference type="NCBI Taxonomy" id="130453"/>
    <lineage>
        <taxon>Eukaryota</taxon>
        <taxon>Viridiplantae</taxon>
        <taxon>Streptophyta</taxon>
        <taxon>Embryophyta</taxon>
        <taxon>Tracheophyta</taxon>
        <taxon>Spermatophyta</taxon>
        <taxon>Magnoliopsida</taxon>
        <taxon>eudicotyledons</taxon>
        <taxon>Gunneridae</taxon>
        <taxon>Pentapetalae</taxon>
        <taxon>rosids</taxon>
        <taxon>fabids</taxon>
        <taxon>Fabales</taxon>
        <taxon>Fabaceae</taxon>
        <taxon>Papilionoideae</taxon>
        <taxon>50 kb inversion clade</taxon>
        <taxon>dalbergioids sensu lato</taxon>
        <taxon>Dalbergieae</taxon>
        <taxon>Pterocarpus clade</taxon>
        <taxon>Arachis</taxon>
    </lineage>
</organism>
<dbReference type="GeneID" id="110279325"/>
<reference evidence="1" key="1">
    <citation type="journal article" date="2016" name="Nat. Genet.">
        <title>The genome sequences of Arachis duranensis and Arachis ipaensis, the diploid ancestors of cultivated peanut.</title>
        <authorList>
            <person name="Bertioli D.J."/>
            <person name="Cannon S.B."/>
            <person name="Froenicke L."/>
            <person name="Huang G."/>
            <person name="Farmer A.D."/>
            <person name="Cannon E.K."/>
            <person name="Liu X."/>
            <person name="Gao D."/>
            <person name="Clevenger J."/>
            <person name="Dash S."/>
            <person name="Ren L."/>
            <person name="Moretzsohn M.C."/>
            <person name="Shirasawa K."/>
            <person name="Huang W."/>
            <person name="Vidigal B."/>
            <person name="Abernathy B."/>
            <person name="Chu Y."/>
            <person name="Niederhuth C.E."/>
            <person name="Umale P."/>
            <person name="Araujo A.C."/>
            <person name="Kozik A."/>
            <person name="Kim K.D."/>
            <person name="Burow M.D."/>
            <person name="Varshney R.K."/>
            <person name="Wang X."/>
            <person name="Zhang X."/>
            <person name="Barkley N."/>
            <person name="Guimaraes P.M."/>
            <person name="Isobe S."/>
            <person name="Guo B."/>
            <person name="Liao B."/>
            <person name="Stalker H.T."/>
            <person name="Schmitz R.J."/>
            <person name="Scheffler B.E."/>
            <person name="Leal-Bertioli S.C."/>
            <person name="Xun X."/>
            <person name="Jackson S.A."/>
            <person name="Michelmore R."/>
            <person name="Ozias-Akins P."/>
        </authorList>
    </citation>
    <scope>NUCLEOTIDE SEQUENCE [LARGE SCALE GENOMIC DNA]</scope>
    <source>
        <strain evidence="1">cv. V14167</strain>
    </source>
</reference>
<dbReference type="Gene3D" id="2.60.40.1180">
    <property type="entry name" value="Golgi alpha-mannosidase II"/>
    <property type="match status" value="1"/>
</dbReference>
<name>A0A9C6TPW5_ARADU</name>
<sequence>MKLMDEVEKDTLNTLVPVFQQMWKLNPNGTMVNSYSGLCAIAEFAKDGISPGGIRSWIAKGRRGELYVAFFNLSEQKAMISTKTSSLAEVSFSDELNQLRT</sequence>